<comment type="caution">
    <text evidence="1">The sequence shown here is derived from an EMBL/GenBank/DDBJ whole genome shotgun (WGS) entry which is preliminary data.</text>
</comment>
<sequence length="343" mass="35264">MANNETSLQTLTRRRTVLHGLGAGILAAAGIGTTGTVAAQSDDSNVTVVDVREAADPTLPVVDEVLVFVHGWFGSSGGPDQAADLAGILATGGYEADETVAFVYDASNPDVNAIMDDAAAAGATLAGILRTAIDEGVGSIRLVGHSLGGRVVLEALSVLEGGYVVDTVAPMGIAADGSTVTEGGQWYDGIAENATAVRNYYSGNDDVVGPDFGGAGDTALGAEGTPDSTATPATYTDVDVTDSVGNHGAYTSSPELGQDLADAITEQGDDDDPIELNGYEPQPYDGSDLYWDVDGNGRLGSNDVTVFFDHLDDPVVQNNPQYFDFSGSGDVSTNDVVTLFERL</sequence>
<dbReference type="InterPro" id="IPR018247">
    <property type="entry name" value="EF_Hand_1_Ca_BS"/>
</dbReference>
<protein>
    <submittedName>
        <fullName evidence="1">Alpha/beta hydrolase</fullName>
    </submittedName>
</protein>
<evidence type="ECO:0000313" key="3">
    <source>
        <dbReference type="Proteomes" id="UP001320972"/>
    </source>
</evidence>
<dbReference type="EMBL" id="JAOPKA010000002">
    <property type="protein sequence ID" value="MCU4740862.1"/>
    <property type="molecule type" value="Genomic_DNA"/>
</dbReference>
<dbReference type="Proteomes" id="UP001320972">
    <property type="component" value="Unassembled WGS sequence"/>
</dbReference>
<dbReference type="GO" id="GO:0016787">
    <property type="term" value="F:hydrolase activity"/>
    <property type="evidence" value="ECO:0007669"/>
    <property type="project" value="UniProtKB-KW"/>
</dbReference>
<proteinExistence type="predicted"/>
<evidence type="ECO:0000313" key="2">
    <source>
        <dbReference type="EMBL" id="MCU4972491.1"/>
    </source>
</evidence>
<gene>
    <name evidence="2" type="ORF">OB955_07040</name>
    <name evidence="1" type="ORF">OB960_05535</name>
</gene>
<organism evidence="1 4">
    <name type="scientific">Natronoglomus mannanivorans</name>
    <dbReference type="NCBI Taxonomy" id="2979990"/>
    <lineage>
        <taxon>Archaea</taxon>
        <taxon>Methanobacteriati</taxon>
        <taxon>Methanobacteriota</taxon>
        <taxon>Stenosarchaea group</taxon>
        <taxon>Halobacteria</taxon>
        <taxon>Halobacteriales</taxon>
        <taxon>Natrialbaceae</taxon>
        <taxon>Natronoglomus</taxon>
    </lineage>
</organism>
<dbReference type="EMBL" id="JAOPKB010000003">
    <property type="protein sequence ID" value="MCU4972491.1"/>
    <property type="molecule type" value="Genomic_DNA"/>
</dbReference>
<dbReference type="Proteomes" id="UP001321018">
    <property type="component" value="Unassembled WGS sequence"/>
</dbReference>
<dbReference type="SUPFAM" id="SSF53474">
    <property type="entry name" value="alpha/beta-Hydrolases"/>
    <property type="match status" value="1"/>
</dbReference>
<dbReference type="AlphaFoldDB" id="A0AAP2YWL8"/>
<dbReference type="GO" id="GO:0000272">
    <property type="term" value="P:polysaccharide catabolic process"/>
    <property type="evidence" value="ECO:0007669"/>
    <property type="project" value="InterPro"/>
</dbReference>
<keyword evidence="1" id="KW-0378">Hydrolase</keyword>
<accession>A0AAP2YWL8</accession>
<dbReference type="SUPFAM" id="SSF63446">
    <property type="entry name" value="Type I dockerin domain"/>
    <property type="match status" value="1"/>
</dbReference>
<keyword evidence="3" id="KW-1185">Reference proteome</keyword>
<evidence type="ECO:0000313" key="1">
    <source>
        <dbReference type="EMBL" id="MCU4740862.1"/>
    </source>
</evidence>
<dbReference type="Gene3D" id="3.40.50.1820">
    <property type="entry name" value="alpha/beta hydrolase"/>
    <property type="match status" value="1"/>
</dbReference>
<dbReference type="InterPro" id="IPR029058">
    <property type="entry name" value="AB_hydrolase_fold"/>
</dbReference>
<dbReference type="RefSeq" id="WP_338002700.1">
    <property type="nucleotide sequence ID" value="NZ_JAOPKA010000002.1"/>
</dbReference>
<reference evidence="1 3" key="1">
    <citation type="submission" date="2022-09" db="EMBL/GenBank/DDBJ databases">
        <title>Enrichment on poylsaccharides allowed isolation of novel metabolic and taxonomic groups of Haloarchaea.</title>
        <authorList>
            <person name="Sorokin D.Y."/>
            <person name="Elcheninov A.G."/>
            <person name="Khizhniak T.V."/>
            <person name="Kolganova T.V."/>
            <person name="Kublanov I.V."/>
        </authorList>
    </citation>
    <scope>NUCLEOTIDE SEQUENCE</scope>
    <source>
        <strain evidence="2 3">AArc-m2/3/4</strain>
        <strain evidence="1">AArc-xg1-1</strain>
    </source>
</reference>
<dbReference type="InterPro" id="IPR036439">
    <property type="entry name" value="Dockerin_dom_sf"/>
</dbReference>
<evidence type="ECO:0000313" key="4">
    <source>
        <dbReference type="Proteomes" id="UP001321018"/>
    </source>
</evidence>
<name>A0AAP2YWL8_9EURY</name>
<dbReference type="PROSITE" id="PS00018">
    <property type="entry name" value="EF_HAND_1"/>
    <property type="match status" value="2"/>
</dbReference>